<proteinExistence type="predicted"/>
<protein>
    <submittedName>
        <fullName evidence="1">Uncharacterized protein</fullName>
    </submittedName>
</protein>
<organism evidence="1 2">
    <name type="scientific">Paenibacillus macquariensis</name>
    <dbReference type="NCBI Taxonomy" id="948756"/>
    <lineage>
        <taxon>Bacteria</taxon>
        <taxon>Bacillati</taxon>
        <taxon>Bacillota</taxon>
        <taxon>Bacilli</taxon>
        <taxon>Bacillales</taxon>
        <taxon>Paenibacillaceae</taxon>
        <taxon>Paenibacillus</taxon>
    </lineage>
</organism>
<dbReference type="Proteomes" id="UP000186666">
    <property type="component" value="Unassembled WGS sequence"/>
</dbReference>
<keyword evidence="2" id="KW-1185">Reference proteome</keyword>
<dbReference type="RefSeq" id="WP_068584524.1">
    <property type="nucleotide sequence ID" value="NZ_FTNK01000010.1"/>
</dbReference>
<comment type="caution">
    <text evidence="1">The sequence shown here is derived from an EMBL/GenBank/DDBJ whole genome shotgun (WGS) entry which is preliminary data.</text>
</comment>
<name>A0ABY1K5M1_9BACL</name>
<dbReference type="EMBL" id="FTNK01000010">
    <property type="protein sequence ID" value="SIR29355.1"/>
    <property type="molecule type" value="Genomic_DNA"/>
</dbReference>
<reference evidence="1 2" key="1">
    <citation type="submission" date="2017-01" db="EMBL/GenBank/DDBJ databases">
        <authorList>
            <person name="Varghese N."/>
            <person name="Submissions S."/>
        </authorList>
    </citation>
    <scope>NUCLEOTIDE SEQUENCE [LARGE SCALE GENOMIC DNA]</scope>
    <source>
        <strain evidence="1 2">ATCC 23464</strain>
    </source>
</reference>
<evidence type="ECO:0000313" key="1">
    <source>
        <dbReference type="EMBL" id="SIR29355.1"/>
    </source>
</evidence>
<evidence type="ECO:0000313" key="2">
    <source>
        <dbReference type="Proteomes" id="UP000186666"/>
    </source>
</evidence>
<accession>A0ABY1K5M1</accession>
<sequence length="90" mass="10505">MCYFRTGVRLASLQKNQNIMLWVFTCPRHPIQYDLNLLVYFRYRSVMNLIVSFTVNTKEARYVRAAGAGSHFVSIISHWVKVYGTIQVES</sequence>
<gene>
    <name evidence="1" type="ORF">SAMN05421578_11072</name>
</gene>